<organism evidence="1 2">
    <name type="scientific">Flexibacter flexilis DSM 6793</name>
    <dbReference type="NCBI Taxonomy" id="927664"/>
    <lineage>
        <taxon>Bacteria</taxon>
        <taxon>Pseudomonadati</taxon>
        <taxon>Bacteroidota</taxon>
        <taxon>Cytophagia</taxon>
        <taxon>Cytophagales</taxon>
        <taxon>Flexibacteraceae</taxon>
        <taxon>Flexibacter</taxon>
    </lineage>
</organism>
<accession>A0A1I1DY10</accession>
<dbReference type="AlphaFoldDB" id="A0A1I1DY10"/>
<sequence length="50" mass="5868">MSEITHIESFICTVTQIKDICKIPFDFGFCGRMVSNNYINLMRLYRYPSA</sequence>
<dbReference type="STRING" id="927664.SAMN05421780_101420"/>
<proteinExistence type="predicted"/>
<name>A0A1I1DY10_9BACT</name>
<gene>
    <name evidence="1" type="ORF">SAMN05421780_101420</name>
</gene>
<protein>
    <submittedName>
        <fullName evidence="1">Uncharacterized protein</fullName>
    </submittedName>
</protein>
<evidence type="ECO:0000313" key="1">
    <source>
        <dbReference type="EMBL" id="SFB77493.1"/>
    </source>
</evidence>
<reference evidence="1 2" key="1">
    <citation type="submission" date="2016-10" db="EMBL/GenBank/DDBJ databases">
        <authorList>
            <person name="de Groot N.N."/>
        </authorList>
    </citation>
    <scope>NUCLEOTIDE SEQUENCE [LARGE SCALE GENOMIC DNA]</scope>
    <source>
        <strain evidence="1 2">DSM 6793</strain>
    </source>
</reference>
<dbReference type="Proteomes" id="UP000199514">
    <property type="component" value="Unassembled WGS sequence"/>
</dbReference>
<dbReference type="EMBL" id="FOLE01000001">
    <property type="protein sequence ID" value="SFB77493.1"/>
    <property type="molecule type" value="Genomic_DNA"/>
</dbReference>
<keyword evidence="2" id="KW-1185">Reference proteome</keyword>
<evidence type="ECO:0000313" key="2">
    <source>
        <dbReference type="Proteomes" id="UP000199514"/>
    </source>
</evidence>